<evidence type="ECO:0000313" key="5">
    <source>
        <dbReference type="Proteomes" id="UP000325785"/>
    </source>
</evidence>
<protein>
    <submittedName>
        <fullName evidence="2">Pyridoxamine 5'-phosphate oxidase</fullName>
    </submittedName>
</protein>
<dbReference type="Proteomes" id="UP000051401">
    <property type="component" value="Unassembled WGS sequence"/>
</dbReference>
<dbReference type="SUPFAM" id="SSF50475">
    <property type="entry name" value="FMN-binding split barrel"/>
    <property type="match status" value="1"/>
</dbReference>
<gene>
    <name evidence="3" type="ORF">RIdsm_02325</name>
    <name evidence="2" type="ORF">XM52_12680</name>
</gene>
<reference evidence="3 5" key="2">
    <citation type="submission" date="2018-08" db="EMBL/GenBank/DDBJ databases">
        <title>Genetic Globetrotter - A new plasmid hitch-hiking vast phylogenetic and geographic distances.</title>
        <authorList>
            <person name="Vollmers J."/>
            <person name="Petersen J."/>
        </authorList>
    </citation>
    <scope>NUCLEOTIDE SEQUENCE [LARGE SCALE GENOMIC DNA]</scope>
    <source>
        <strain evidence="3 5">DSM 26383</strain>
    </source>
</reference>
<organism evidence="2 4">
    <name type="scientific">Roseovarius indicus</name>
    <dbReference type="NCBI Taxonomy" id="540747"/>
    <lineage>
        <taxon>Bacteria</taxon>
        <taxon>Pseudomonadati</taxon>
        <taxon>Pseudomonadota</taxon>
        <taxon>Alphaproteobacteria</taxon>
        <taxon>Rhodobacterales</taxon>
        <taxon>Roseobacteraceae</taxon>
        <taxon>Roseovarius</taxon>
    </lineage>
</organism>
<dbReference type="Proteomes" id="UP000325785">
    <property type="component" value="Chromosome"/>
</dbReference>
<evidence type="ECO:0000313" key="4">
    <source>
        <dbReference type="Proteomes" id="UP000051401"/>
    </source>
</evidence>
<dbReference type="PANTHER" id="PTHR39336:SF1">
    <property type="entry name" value="PYRIDOXAMINE PHOSPHATE OXIDASE FAMILY PROTEIN (AFU_ORTHOLOGUE AFUA_6G11440)"/>
    <property type="match status" value="1"/>
</dbReference>
<dbReference type="InterPro" id="IPR012349">
    <property type="entry name" value="Split_barrel_FMN-bd"/>
</dbReference>
<reference evidence="2 4" key="1">
    <citation type="submission" date="2015-04" db="EMBL/GenBank/DDBJ databases">
        <title>The draft genome sequence of Roseovarius indicus B108T.</title>
        <authorList>
            <person name="Li G."/>
            <person name="Lai Q."/>
            <person name="Shao Z."/>
            <person name="Yan P."/>
        </authorList>
    </citation>
    <scope>NUCLEOTIDE SEQUENCE [LARGE SCALE GENOMIC DNA]</scope>
    <source>
        <strain evidence="2 4">B108</strain>
    </source>
</reference>
<dbReference type="Pfam" id="PF01243">
    <property type="entry name" value="PNPOx_N"/>
    <property type="match status" value="1"/>
</dbReference>
<dbReference type="Gene3D" id="2.30.110.10">
    <property type="entry name" value="Electron Transport, Fmn-binding Protein, Chain A"/>
    <property type="match status" value="1"/>
</dbReference>
<name>A0A0T5P7M8_9RHOB</name>
<dbReference type="AlphaFoldDB" id="A0A0T5P7M8"/>
<sequence length="182" mass="20387">MGTQYDALSDAHIKLIGKQHLFFCATAAPTGFVNVSPKGMDSLRVLSPNRILWRNFTGSGNETAGHLAQSNRMTLMWCSFTRQPIILRAYGTARTIHPHDTDWAEMADHFPPQPGMRQIYDMSIDMVQKSCGYAVPFFEHVGDRDTLKHWTDDKGEDGIRTYWTERNAKTVDGAPTGIEGPA</sequence>
<accession>A0A0T5P7M8</accession>
<evidence type="ECO:0000313" key="2">
    <source>
        <dbReference type="EMBL" id="KRS17353.1"/>
    </source>
</evidence>
<evidence type="ECO:0000313" key="3">
    <source>
        <dbReference type="EMBL" id="QEW26525.1"/>
    </source>
</evidence>
<dbReference type="STRING" id="540747.SAMN04488031_1011018"/>
<dbReference type="KEGG" id="rid:RIdsm_02325"/>
<dbReference type="PATRIC" id="fig|540747.5.peg.5569"/>
<keyword evidence="4" id="KW-1185">Reference proteome</keyword>
<dbReference type="EMBL" id="CP031598">
    <property type="protein sequence ID" value="QEW26525.1"/>
    <property type="molecule type" value="Genomic_DNA"/>
</dbReference>
<dbReference type="OrthoDB" id="115989at2"/>
<dbReference type="EMBL" id="LAXI01000007">
    <property type="protein sequence ID" value="KRS17353.1"/>
    <property type="molecule type" value="Genomic_DNA"/>
</dbReference>
<proteinExistence type="predicted"/>
<dbReference type="PANTHER" id="PTHR39336">
    <property type="entry name" value="PYRIDOXAMINE PHOSPHATE OXIDASE FAMILY PROTEIN (AFU_ORTHOLOGUE AFUA_6G11440)"/>
    <property type="match status" value="1"/>
</dbReference>
<evidence type="ECO:0000259" key="1">
    <source>
        <dbReference type="Pfam" id="PF01243"/>
    </source>
</evidence>
<feature type="domain" description="Pyridoxamine 5'-phosphate oxidase N-terminal" evidence="1">
    <location>
        <begin position="10"/>
        <end position="128"/>
    </location>
</feature>
<dbReference type="InterPro" id="IPR011576">
    <property type="entry name" value="Pyridox_Oxase_N"/>
</dbReference>
<dbReference type="RefSeq" id="WP_057816515.1">
    <property type="nucleotide sequence ID" value="NZ_CP031598.1"/>
</dbReference>